<dbReference type="PANTHER" id="PTHR12341">
    <property type="entry name" value="5'-&gt;3' EXORIBONUCLEASE"/>
    <property type="match status" value="1"/>
</dbReference>
<dbReference type="AlphaFoldDB" id="A0AAV0AMN0"/>
<evidence type="ECO:0000313" key="3">
    <source>
        <dbReference type="EMBL" id="CAH7669110.1"/>
    </source>
</evidence>
<dbReference type="GO" id="GO:0004534">
    <property type="term" value="F:5'-3' RNA exonuclease activity"/>
    <property type="evidence" value="ECO:0007669"/>
    <property type="project" value="UniProtKB-ARBA"/>
</dbReference>
<evidence type="ECO:0000259" key="2">
    <source>
        <dbReference type="Pfam" id="PF03159"/>
    </source>
</evidence>
<dbReference type="Pfam" id="PF03159">
    <property type="entry name" value="XRN_N"/>
    <property type="match status" value="1"/>
</dbReference>
<dbReference type="InterPro" id="IPR027073">
    <property type="entry name" value="5_3_exoribonuclease"/>
</dbReference>
<dbReference type="Proteomes" id="UP001153365">
    <property type="component" value="Unassembled WGS sequence"/>
</dbReference>
<dbReference type="EMBL" id="CALTRL010000649">
    <property type="protein sequence ID" value="CAH7669110.1"/>
    <property type="molecule type" value="Genomic_DNA"/>
</dbReference>
<feature type="compositionally biased region" description="Polar residues" evidence="1">
    <location>
        <begin position="232"/>
        <end position="244"/>
    </location>
</feature>
<feature type="region of interest" description="Disordered" evidence="1">
    <location>
        <begin position="212"/>
        <end position="244"/>
    </location>
</feature>
<name>A0AAV0AMN0_PHAPC</name>
<keyword evidence="3" id="KW-0540">Nuclease</keyword>
<dbReference type="GO" id="GO:0005634">
    <property type="term" value="C:nucleus"/>
    <property type="evidence" value="ECO:0007669"/>
    <property type="project" value="TreeGrafter"/>
</dbReference>
<feature type="domain" description="Xrn1 N-terminal" evidence="2">
    <location>
        <begin position="65"/>
        <end position="198"/>
    </location>
</feature>
<reference evidence="3" key="1">
    <citation type="submission" date="2022-06" db="EMBL/GenBank/DDBJ databases">
        <authorList>
            <consortium name="SYNGENTA / RWTH Aachen University"/>
        </authorList>
    </citation>
    <scope>NUCLEOTIDE SEQUENCE</scope>
</reference>
<accession>A0AAV0AMN0</accession>
<protein>
    <submittedName>
        <fullName evidence="3">XRN 5'-3' exonuclease N-terminus-domain-containing protein</fullName>
    </submittedName>
</protein>
<gene>
    <name evidence="3" type="ORF">PPACK8108_LOCUS3680</name>
</gene>
<organism evidence="3 4">
    <name type="scientific">Phakopsora pachyrhizi</name>
    <name type="common">Asian soybean rust disease fungus</name>
    <dbReference type="NCBI Taxonomy" id="170000"/>
    <lineage>
        <taxon>Eukaryota</taxon>
        <taxon>Fungi</taxon>
        <taxon>Dikarya</taxon>
        <taxon>Basidiomycota</taxon>
        <taxon>Pucciniomycotina</taxon>
        <taxon>Pucciniomycetes</taxon>
        <taxon>Pucciniales</taxon>
        <taxon>Phakopsoraceae</taxon>
        <taxon>Phakopsora</taxon>
    </lineage>
</organism>
<feature type="region of interest" description="Disordered" evidence="1">
    <location>
        <begin position="304"/>
        <end position="326"/>
    </location>
</feature>
<proteinExistence type="predicted"/>
<keyword evidence="3" id="KW-0378">Hydrolase</keyword>
<sequence>MGVPALLRWLSRKYPRIVEQAVEDEPIGSQVEGDSLYLDMNGIIHCCTHPKGKIPPETEQEMIIKINQQQSCWLRAAQEANSKQLENLSVIQYSNNRIWDSNAITPGTSFMKLLTGSLRYWNVHKLNIDLGWKQIQVILSDASVPGEGEHKIMKFICRSKTQPSYNCNTRHVIYGLDTDLIMLSLENHEPHFKVLREDFFSDERRRKGCHLCRHPGHHSSQCQGKPKERVNEPTSSSPDRSPIQSANLDAAAMLKAELIQKAESATPAKSHVKSGTNFERKVDNLEVDPSPELMEVPDNNVAVLSDDDDPGNISVIVQQQPSKPDL</sequence>
<keyword evidence="4" id="KW-1185">Reference proteome</keyword>
<comment type="caution">
    <text evidence="3">The sequence shown here is derived from an EMBL/GenBank/DDBJ whole genome shotgun (WGS) entry which is preliminary data.</text>
</comment>
<dbReference type="CDD" id="cd18673">
    <property type="entry name" value="PIN_XRN1-2-like"/>
    <property type="match status" value="1"/>
</dbReference>
<evidence type="ECO:0000256" key="1">
    <source>
        <dbReference type="SAM" id="MobiDB-lite"/>
    </source>
</evidence>
<dbReference type="InterPro" id="IPR004859">
    <property type="entry name" value="Xrn1_N"/>
</dbReference>
<evidence type="ECO:0000313" key="4">
    <source>
        <dbReference type="Proteomes" id="UP001153365"/>
    </source>
</evidence>
<feature type="region of interest" description="Disordered" evidence="1">
    <location>
        <begin position="263"/>
        <end position="282"/>
    </location>
</feature>
<dbReference type="Gene3D" id="3.40.50.12390">
    <property type="match status" value="1"/>
</dbReference>
<dbReference type="PANTHER" id="PTHR12341:SF41">
    <property type="entry name" value="5'-3' EXORIBONUCLEASE 2"/>
    <property type="match status" value="1"/>
</dbReference>
<feature type="compositionally biased region" description="Polar residues" evidence="1">
    <location>
        <begin position="315"/>
        <end position="326"/>
    </location>
</feature>
<keyword evidence="3" id="KW-0269">Exonuclease</keyword>
<dbReference type="GO" id="GO:0003723">
    <property type="term" value="F:RNA binding"/>
    <property type="evidence" value="ECO:0007669"/>
    <property type="project" value="TreeGrafter"/>
</dbReference>
<dbReference type="GO" id="GO:0000956">
    <property type="term" value="P:nuclear-transcribed mRNA catabolic process"/>
    <property type="evidence" value="ECO:0007669"/>
    <property type="project" value="TreeGrafter"/>
</dbReference>